<reference evidence="2 3" key="1">
    <citation type="journal article" date="2016" name="Nat. Commun.">
        <title>Extremotolerant tardigrade genome and improved radiotolerance of human cultured cells by tardigrade-unique protein.</title>
        <authorList>
            <person name="Hashimoto T."/>
            <person name="Horikawa D.D."/>
            <person name="Saito Y."/>
            <person name="Kuwahara H."/>
            <person name="Kozuka-Hata H."/>
            <person name="Shin-I T."/>
            <person name="Minakuchi Y."/>
            <person name="Ohishi K."/>
            <person name="Motoyama A."/>
            <person name="Aizu T."/>
            <person name="Enomoto A."/>
            <person name="Kondo K."/>
            <person name="Tanaka S."/>
            <person name="Hara Y."/>
            <person name="Koshikawa S."/>
            <person name="Sagara H."/>
            <person name="Miura T."/>
            <person name="Yokobori S."/>
            <person name="Miyagawa K."/>
            <person name="Suzuki Y."/>
            <person name="Kubo T."/>
            <person name="Oyama M."/>
            <person name="Kohara Y."/>
            <person name="Fujiyama A."/>
            <person name="Arakawa K."/>
            <person name="Katayama T."/>
            <person name="Toyoda A."/>
            <person name="Kunieda T."/>
        </authorList>
    </citation>
    <scope>NUCLEOTIDE SEQUENCE [LARGE SCALE GENOMIC DNA]</scope>
    <source>
        <strain evidence="2 3">YOKOZUNA-1</strain>
    </source>
</reference>
<dbReference type="EMBL" id="BDGG01000001">
    <property type="protein sequence ID" value="GAU88213.1"/>
    <property type="molecule type" value="Genomic_DNA"/>
</dbReference>
<evidence type="ECO:0000313" key="2">
    <source>
        <dbReference type="EMBL" id="GAU88213.1"/>
    </source>
</evidence>
<feature type="region of interest" description="Disordered" evidence="1">
    <location>
        <begin position="34"/>
        <end position="55"/>
    </location>
</feature>
<dbReference type="AlphaFoldDB" id="A0A1D1UPD2"/>
<comment type="caution">
    <text evidence="2">The sequence shown here is derived from an EMBL/GenBank/DDBJ whole genome shotgun (WGS) entry which is preliminary data.</text>
</comment>
<sequence>MRPEGKVSSGGPWARAAGFMQYSTGTTLYPLHMQHGRRSAVSRESGGDLHGDPAKPYVQLQEDQEVLRVLNSFSRPEICTYDIL</sequence>
<protein>
    <submittedName>
        <fullName evidence="2">Uncharacterized protein</fullName>
    </submittedName>
</protein>
<keyword evidence="3" id="KW-1185">Reference proteome</keyword>
<proteinExistence type="predicted"/>
<gene>
    <name evidence="2" type="primary">RvY_00953</name>
    <name evidence="2" type="synonym">RvY_00953.2</name>
    <name evidence="2" type="ORF">RvY_00953-2</name>
</gene>
<organism evidence="2 3">
    <name type="scientific">Ramazzottius varieornatus</name>
    <name type="common">Water bear</name>
    <name type="synonym">Tardigrade</name>
    <dbReference type="NCBI Taxonomy" id="947166"/>
    <lineage>
        <taxon>Eukaryota</taxon>
        <taxon>Metazoa</taxon>
        <taxon>Ecdysozoa</taxon>
        <taxon>Tardigrada</taxon>
        <taxon>Eutardigrada</taxon>
        <taxon>Parachela</taxon>
        <taxon>Hypsibioidea</taxon>
        <taxon>Ramazzottiidae</taxon>
        <taxon>Ramazzottius</taxon>
    </lineage>
</organism>
<accession>A0A1D1UPD2</accession>
<evidence type="ECO:0000256" key="1">
    <source>
        <dbReference type="SAM" id="MobiDB-lite"/>
    </source>
</evidence>
<evidence type="ECO:0000313" key="3">
    <source>
        <dbReference type="Proteomes" id="UP000186922"/>
    </source>
</evidence>
<name>A0A1D1UPD2_RAMVA</name>
<dbReference type="Proteomes" id="UP000186922">
    <property type="component" value="Unassembled WGS sequence"/>
</dbReference>